<dbReference type="GO" id="GO:0004862">
    <property type="term" value="F:cAMP-dependent protein kinase inhibitor activity"/>
    <property type="evidence" value="ECO:0007669"/>
    <property type="project" value="TreeGrafter"/>
</dbReference>
<dbReference type="Pfam" id="PF00027">
    <property type="entry name" value="cNMP_binding"/>
    <property type="match status" value="1"/>
</dbReference>
<dbReference type="RefSeq" id="XP_025425880.1">
    <property type="nucleotide sequence ID" value="XM_025570095.1"/>
</dbReference>
<dbReference type="GO" id="GO:0005829">
    <property type="term" value="C:cytosol"/>
    <property type="evidence" value="ECO:0007669"/>
    <property type="project" value="TreeGrafter"/>
</dbReference>
<evidence type="ECO:0000313" key="5">
    <source>
        <dbReference type="Proteomes" id="UP000694846"/>
    </source>
</evidence>
<evidence type="ECO:0000256" key="2">
    <source>
        <dbReference type="ARBA" id="ARBA00022566"/>
    </source>
</evidence>
<keyword evidence="2" id="KW-0547">Nucleotide-binding</keyword>
<dbReference type="AlphaFoldDB" id="A0A8B8GS49"/>
<name>A0A8B8GS49_9HEMI</name>
<keyword evidence="3" id="KW-0114">cAMP</keyword>
<dbReference type="InterPro" id="IPR050503">
    <property type="entry name" value="cAMP-dep_PK_reg_su-like"/>
</dbReference>
<gene>
    <name evidence="6" type="primary">LOC112694576</name>
</gene>
<evidence type="ECO:0000256" key="3">
    <source>
        <dbReference type="ARBA" id="ARBA00023149"/>
    </source>
</evidence>
<dbReference type="OrthoDB" id="417078at2759"/>
<dbReference type="CDD" id="cd00038">
    <property type="entry name" value="CAP_ED"/>
    <property type="match status" value="1"/>
</dbReference>
<keyword evidence="5" id="KW-1185">Reference proteome</keyword>
<dbReference type="Proteomes" id="UP000694846">
    <property type="component" value="Unplaced"/>
</dbReference>
<dbReference type="SUPFAM" id="SSF51206">
    <property type="entry name" value="cAMP-binding domain-like"/>
    <property type="match status" value="1"/>
</dbReference>
<protein>
    <submittedName>
        <fullName evidence="6">cAMP-dependent protein kinase type II regulatory subunit-like</fullName>
    </submittedName>
</protein>
<evidence type="ECO:0000259" key="4">
    <source>
        <dbReference type="PROSITE" id="PS50042"/>
    </source>
</evidence>
<dbReference type="InterPro" id="IPR018490">
    <property type="entry name" value="cNMP-bd_dom_sf"/>
</dbReference>
<dbReference type="GeneID" id="112694576"/>
<sequence>MALIDSVPMLMSLQPNERMKLSDALELRYHKRGECIVSEGDPSNGMYFVVDGVVGVFVTRGAGKGARVNRIGKGGYFGELSLITGSNRNASVYAECPVKLAFLDAGAFERMLGPCMEIMKRNIQNYTAQLAAVFGSEHD</sequence>
<dbReference type="GO" id="GO:0005952">
    <property type="term" value="C:cAMP-dependent protein kinase complex"/>
    <property type="evidence" value="ECO:0007669"/>
    <property type="project" value="InterPro"/>
</dbReference>
<accession>A0A8B8GS49</accession>
<dbReference type="GO" id="GO:0034236">
    <property type="term" value="F:protein kinase A catalytic subunit binding"/>
    <property type="evidence" value="ECO:0007669"/>
    <property type="project" value="TreeGrafter"/>
</dbReference>
<organism evidence="5 6">
    <name type="scientific">Sipha flava</name>
    <name type="common">yellow sugarcane aphid</name>
    <dbReference type="NCBI Taxonomy" id="143950"/>
    <lineage>
        <taxon>Eukaryota</taxon>
        <taxon>Metazoa</taxon>
        <taxon>Ecdysozoa</taxon>
        <taxon>Arthropoda</taxon>
        <taxon>Hexapoda</taxon>
        <taxon>Insecta</taxon>
        <taxon>Pterygota</taxon>
        <taxon>Neoptera</taxon>
        <taxon>Paraneoptera</taxon>
        <taxon>Hemiptera</taxon>
        <taxon>Sternorrhyncha</taxon>
        <taxon>Aphidomorpha</taxon>
        <taxon>Aphidoidea</taxon>
        <taxon>Aphididae</taxon>
        <taxon>Sipha</taxon>
    </lineage>
</organism>
<feature type="domain" description="Cyclic nucleotide-binding" evidence="4">
    <location>
        <begin position="9"/>
        <end position="129"/>
    </location>
</feature>
<dbReference type="PRINTS" id="PR00103">
    <property type="entry name" value="CAMPKINASE"/>
</dbReference>
<dbReference type="PROSITE" id="PS50042">
    <property type="entry name" value="CNMP_BINDING_3"/>
    <property type="match status" value="1"/>
</dbReference>
<proteinExistence type="inferred from homology"/>
<evidence type="ECO:0000313" key="6">
    <source>
        <dbReference type="RefSeq" id="XP_025425880.1"/>
    </source>
</evidence>
<dbReference type="PANTHER" id="PTHR11635">
    <property type="entry name" value="CAMP-DEPENDENT PROTEIN KINASE REGULATORY CHAIN"/>
    <property type="match status" value="1"/>
</dbReference>
<keyword evidence="2" id="KW-0116">cAMP-binding</keyword>
<dbReference type="InterPro" id="IPR014710">
    <property type="entry name" value="RmlC-like_jellyroll"/>
</dbReference>
<dbReference type="Gene3D" id="2.60.120.10">
    <property type="entry name" value="Jelly Rolls"/>
    <property type="match status" value="1"/>
</dbReference>
<dbReference type="PANTHER" id="PTHR11635:SF152">
    <property type="entry name" value="CAMP-DEPENDENT PROTEIN KINASE TYPE I REGULATORY SUBUNIT-RELATED"/>
    <property type="match status" value="1"/>
</dbReference>
<reference evidence="6" key="1">
    <citation type="submission" date="2025-08" db="UniProtKB">
        <authorList>
            <consortium name="RefSeq"/>
        </authorList>
    </citation>
    <scope>IDENTIFICATION</scope>
    <source>
        <tissue evidence="6">Whole body</tissue>
    </source>
</reference>
<comment type="similarity">
    <text evidence="1">Belongs to the cAMP-dependent kinase regulatory chain family.</text>
</comment>
<evidence type="ECO:0000256" key="1">
    <source>
        <dbReference type="ARBA" id="ARBA00005753"/>
    </source>
</evidence>
<dbReference type="SMART" id="SM00100">
    <property type="entry name" value="cNMP"/>
    <property type="match status" value="1"/>
</dbReference>
<dbReference type="InterPro" id="IPR000595">
    <property type="entry name" value="cNMP-bd_dom"/>
</dbReference>
<dbReference type="GO" id="GO:0030552">
    <property type="term" value="F:cAMP binding"/>
    <property type="evidence" value="ECO:0007669"/>
    <property type="project" value="UniProtKB-KW"/>
</dbReference>